<dbReference type="AlphaFoldDB" id="A0A060BSI8"/>
<evidence type="ECO:0000313" key="1">
    <source>
        <dbReference type="EMBL" id="AIA85874.1"/>
    </source>
</evidence>
<name>A0A060BSI8_9ACTN</name>
<dbReference type="EMBL" id="KF118612">
    <property type="protein sequence ID" value="AIA85874.1"/>
    <property type="molecule type" value="Genomic_DNA"/>
</dbReference>
<accession>A0A060BSI8</accession>
<proteinExistence type="predicted"/>
<reference evidence="1" key="1">
    <citation type="journal article" date="2013" name="Environ. Microbiol.">
        <title>Seasonally variable intestinal metagenomes of the red palm weevil (Rhynchophorus ferrugineus).</title>
        <authorList>
            <person name="Jia S."/>
            <person name="Zhang X."/>
            <person name="Zhang G."/>
            <person name="Yin A."/>
            <person name="Zhang S."/>
            <person name="Li F."/>
            <person name="Wang L."/>
            <person name="Zhao D."/>
            <person name="Yun Q."/>
            <person name="Tala"/>
            <person name="Wang J."/>
            <person name="Sun G."/>
            <person name="Baabdullah M."/>
            <person name="Yu X."/>
            <person name="Hu S."/>
            <person name="Al-Mssallem I.S."/>
            <person name="Yu J."/>
        </authorList>
    </citation>
    <scope>NUCLEOTIDE SEQUENCE</scope>
</reference>
<sequence>MFTQNGIACTTASLIAATLGVDDLTTLTDEQRDRIRDAHLLLAMFNAYQPGVFALSGWDLVGALPLTRGQVRSLVADGGHPLDRARRLRPHGLATHRGAVVGRDAAVRGAVRTLPQQLGRPRLVASRLAR</sequence>
<organism evidence="1">
    <name type="scientific">uncultured Nakamurella sp</name>
    <dbReference type="NCBI Taxonomy" id="435901"/>
    <lineage>
        <taxon>Bacteria</taxon>
        <taxon>Bacillati</taxon>
        <taxon>Actinomycetota</taxon>
        <taxon>Actinomycetes</taxon>
        <taxon>Nakamurellales</taxon>
        <taxon>Nakamurellaceae</taxon>
        <taxon>Nakamurella</taxon>
        <taxon>environmental samples</taxon>
    </lineage>
</organism>
<feature type="non-terminal residue" evidence="1">
    <location>
        <position position="130"/>
    </location>
</feature>
<protein>
    <submittedName>
        <fullName evidence="1">CAZy families GH13 protein</fullName>
    </submittedName>
</protein>